<dbReference type="GO" id="GO:0004703">
    <property type="term" value="F:G protein-coupled receptor kinase activity"/>
    <property type="evidence" value="ECO:0007669"/>
    <property type="project" value="TreeGrafter"/>
</dbReference>
<dbReference type="OrthoDB" id="354826at2759"/>
<keyword evidence="5 6" id="KW-0067">ATP-binding</keyword>
<keyword evidence="3 6" id="KW-0547">Nucleotide-binding</keyword>
<dbReference type="FunFam" id="3.30.200.20:FF:000354">
    <property type="entry name" value="AGC/YANK protein kinase"/>
    <property type="match status" value="1"/>
</dbReference>
<dbReference type="GO" id="GO:0001664">
    <property type="term" value="F:G protein-coupled receptor binding"/>
    <property type="evidence" value="ECO:0007669"/>
    <property type="project" value="TreeGrafter"/>
</dbReference>
<dbReference type="SUPFAM" id="SSF56112">
    <property type="entry name" value="Protein kinase-like (PK-like)"/>
    <property type="match status" value="1"/>
</dbReference>
<dbReference type="CDD" id="cd05578">
    <property type="entry name" value="STKc_Yank1"/>
    <property type="match status" value="1"/>
</dbReference>
<evidence type="ECO:0000256" key="7">
    <source>
        <dbReference type="SAM" id="MobiDB-lite"/>
    </source>
</evidence>
<dbReference type="InterPro" id="IPR000719">
    <property type="entry name" value="Prot_kinase_dom"/>
</dbReference>
<keyword evidence="2" id="KW-0808">Transferase</keyword>
<evidence type="ECO:0000256" key="3">
    <source>
        <dbReference type="ARBA" id="ARBA00022741"/>
    </source>
</evidence>
<dbReference type="FunFam" id="1.10.510.10:FF:000469">
    <property type="entry name" value="Serine/threonine-protein kinase 32B"/>
    <property type="match status" value="1"/>
</dbReference>
<keyword evidence="10" id="KW-1185">Reference proteome</keyword>
<gene>
    <name evidence="9" type="ORF">HETSPECPRED_010605</name>
</gene>
<name>A0A8H3G9G3_9LECA</name>
<dbReference type="PANTHER" id="PTHR24355:SF30">
    <property type="entry name" value="SERINE_THREONINE-PROTEIN KINASE 32B ISOFORM X1"/>
    <property type="match status" value="1"/>
</dbReference>
<sequence length="541" mass="60517">MGNSNGKPVVFTDQVNLNHFRLLRVVGKGAFGKVRIVERKDTGLTFALKYIRKDEVVRSESVRNIIRERRMLEHLDHPFLCNLRYSFQDIEYLYLVIDLMNGGDLRFHISRKTFTEDAVRFWMSELACALRYIHGQGIVHRDLKPDNVMLDSDGHVHLADFNVASDFRRDKQLHSKSGTLAYLAPEVYAGTGYLSEVDWWSLGVTFYECIYNKRPFASHGHEKLEKEILKASPNYPVTAPPVSMPCLHGISSLLEKDKKKRIGASGWETFTQNPFFQVINFELLEKKRIPPIFVPSSEKTNFDATYDLEELLLEEAPLEARARRQKPRVQLKDDATDKEIRVDELHRMIETLFEPFDYTTMANAGVSAAAALEGHPELINPTSQAKGSIEVQRDPESPASRSATPPVGVHSNHSDYYPAVEQPTSSPPPSQMAPTSHPQQNQSPTSSPLAPRPRGGTRNVSKGGGVQVTLDETGSWTELAKKNASLPTEAIHCADTSKHGKANGMLGFLSRHKGREKSPKPQEQGVLGKEGARVVINSGGR</sequence>
<dbReference type="InterPro" id="IPR017441">
    <property type="entry name" value="Protein_kinase_ATP_BS"/>
</dbReference>
<evidence type="ECO:0000256" key="1">
    <source>
        <dbReference type="ARBA" id="ARBA00022527"/>
    </source>
</evidence>
<feature type="binding site" evidence="6">
    <location>
        <position position="53"/>
    </location>
    <ligand>
        <name>ATP</name>
        <dbReference type="ChEBI" id="CHEBI:30616"/>
    </ligand>
</feature>
<evidence type="ECO:0000256" key="2">
    <source>
        <dbReference type="ARBA" id="ARBA00022679"/>
    </source>
</evidence>
<dbReference type="Pfam" id="PF00069">
    <property type="entry name" value="Pkinase"/>
    <property type="match status" value="1"/>
</dbReference>
<evidence type="ECO:0000313" key="9">
    <source>
        <dbReference type="EMBL" id="CAF9937244.1"/>
    </source>
</evidence>
<keyword evidence="1" id="KW-0723">Serine/threonine-protein kinase</keyword>
<evidence type="ECO:0000256" key="5">
    <source>
        <dbReference type="ARBA" id="ARBA00022840"/>
    </source>
</evidence>
<comment type="caution">
    <text evidence="9">The sequence shown here is derived from an EMBL/GenBank/DDBJ whole genome shotgun (WGS) entry which is preliminary data.</text>
</comment>
<evidence type="ECO:0000256" key="4">
    <source>
        <dbReference type="ARBA" id="ARBA00022777"/>
    </source>
</evidence>
<dbReference type="Gene3D" id="3.30.200.20">
    <property type="entry name" value="Phosphorylase Kinase, domain 1"/>
    <property type="match status" value="1"/>
</dbReference>
<protein>
    <recommendedName>
        <fullName evidence="8">Protein kinase domain-containing protein</fullName>
    </recommendedName>
</protein>
<dbReference type="EMBL" id="CAJPDS010000099">
    <property type="protein sequence ID" value="CAF9937244.1"/>
    <property type="molecule type" value="Genomic_DNA"/>
</dbReference>
<feature type="compositionally biased region" description="Polar residues" evidence="7">
    <location>
        <begin position="432"/>
        <end position="448"/>
    </location>
</feature>
<evidence type="ECO:0000259" key="8">
    <source>
        <dbReference type="PROSITE" id="PS50011"/>
    </source>
</evidence>
<feature type="domain" description="Protein kinase" evidence="8">
    <location>
        <begin position="20"/>
        <end position="276"/>
    </location>
</feature>
<dbReference type="SMART" id="SM00220">
    <property type="entry name" value="S_TKc"/>
    <property type="match status" value="1"/>
</dbReference>
<feature type="region of interest" description="Disordered" evidence="7">
    <location>
        <begin position="379"/>
        <end position="468"/>
    </location>
</feature>
<dbReference type="AlphaFoldDB" id="A0A8H3G9G3"/>
<dbReference type="Gene3D" id="1.10.510.10">
    <property type="entry name" value="Transferase(Phosphotransferase) domain 1"/>
    <property type="match status" value="1"/>
</dbReference>
<dbReference type="PROSITE" id="PS50011">
    <property type="entry name" value="PROTEIN_KINASE_DOM"/>
    <property type="match status" value="1"/>
</dbReference>
<dbReference type="PANTHER" id="PTHR24355">
    <property type="entry name" value="G PROTEIN-COUPLED RECEPTOR KINASE/RIBOSOMAL PROTEIN S6 KINASE"/>
    <property type="match status" value="1"/>
</dbReference>
<dbReference type="PROSITE" id="PS00108">
    <property type="entry name" value="PROTEIN_KINASE_ST"/>
    <property type="match status" value="1"/>
</dbReference>
<dbReference type="Proteomes" id="UP000664521">
    <property type="component" value="Unassembled WGS sequence"/>
</dbReference>
<keyword evidence="4" id="KW-0418">Kinase</keyword>
<dbReference type="GO" id="GO:0009966">
    <property type="term" value="P:regulation of signal transduction"/>
    <property type="evidence" value="ECO:0007669"/>
    <property type="project" value="TreeGrafter"/>
</dbReference>
<dbReference type="PROSITE" id="PS00107">
    <property type="entry name" value="PROTEIN_KINASE_ATP"/>
    <property type="match status" value="1"/>
</dbReference>
<reference evidence="9" key="1">
    <citation type="submission" date="2021-03" db="EMBL/GenBank/DDBJ databases">
        <authorList>
            <person name="Tagirdzhanova G."/>
        </authorList>
    </citation>
    <scope>NUCLEOTIDE SEQUENCE</scope>
</reference>
<evidence type="ECO:0000256" key="6">
    <source>
        <dbReference type="PROSITE-ProRule" id="PRU10141"/>
    </source>
</evidence>
<dbReference type="InterPro" id="IPR011009">
    <property type="entry name" value="Kinase-like_dom_sf"/>
</dbReference>
<accession>A0A8H3G9G3</accession>
<dbReference type="GO" id="GO:0007186">
    <property type="term" value="P:G protein-coupled receptor signaling pathway"/>
    <property type="evidence" value="ECO:0007669"/>
    <property type="project" value="TreeGrafter"/>
</dbReference>
<proteinExistence type="predicted"/>
<dbReference type="GO" id="GO:0005524">
    <property type="term" value="F:ATP binding"/>
    <property type="evidence" value="ECO:0007669"/>
    <property type="project" value="UniProtKB-UniRule"/>
</dbReference>
<feature type="region of interest" description="Disordered" evidence="7">
    <location>
        <begin position="511"/>
        <end position="541"/>
    </location>
</feature>
<evidence type="ECO:0000313" key="10">
    <source>
        <dbReference type="Proteomes" id="UP000664521"/>
    </source>
</evidence>
<dbReference type="InterPro" id="IPR008271">
    <property type="entry name" value="Ser/Thr_kinase_AS"/>
</dbReference>
<organism evidence="9 10">
    <name type="scientific">Heterodermia speciosa</name>
    <dbReference type="NCBI Taxonomy" id="116794"/>
    <lineage>
        <taxon>Eukaryota</taxon>
        <taxon>Fungi</taxon>
        <taxon>Dikarya</taxon>
        <taxon>Ascomycota</taxon>
        <taxon>Pezizomycotina</taxon>
        <taxon>Lecanoromycetes</taxon>
        <taxon>OSLEUM clade</taxon>
        <taxon>Lecanoromycetidae</taxon>
        <taxon>Caliciales</taxon>
        <taxon>Physciaceae</taxon>
        <taxon>Heterodermia</taxon>
    </lineage>
</organism>